<reference evidence="2 3" key="1">
    <citation type="submission" date="2015-12" db="EMBL/GenBank/DDBJ databases">
        <title>The genome of Folsomia candida.</title>
        <authorList>
            <person name="Faddeeva A."/>
            <person name="Derks M.F."/>
            <person name="Anvar Y."/>
            <person name="Smit S."/>
            <person name="Van Straalen N."/>
            <person name="Roelofs D."/>
        </authorList>
    </citation>
    <scope>NUCLEOTIDE SEQUENCE [LARGE SCALE GENOMIC DNA]</scope>
    <source>
        <strain evidence="2 3">VU population</strain>
        <tissue evidence="2">Whole body</tissue>
    </source>
</reference>
<dbReference type="Proteomes" id="UP000198287">
    <property type="component" value="Unassembled WGS sequence"/>
</dbReference>
<keyword evidence="1" id="KW-0812">Transmembrane</keyword>
<name>A0A226E7W7_FOLCA</name>
<evidence type="ECO:0000313" key="2">
    <source>
        <dbReference type="EMBL" id="OXA53418.1"/>
    </source>
</evidence>
<dbReference type="AlphaFoldDB" id="A0A226E7W7"/>
<keyword evidence="3" id="KW-1185">Reference proteome</keyword>
<dbReference type="EMBL" id="LNIX01000005">
    <property type="protein sequence ID" value="OXA53418.1"/>
    <property type="molecule type" value="Genomic_DNA"/>
</dbReference>
<organism evidence="2 3">
    <name type="scientific">Folsomia candida</name>
    <name type="common">Springtail</name>
    <dbReference type="NCBI Taxonomy" id="158441"/>
    <lineage>
        <taxon>Eukaryota</taxon>
        <taxon>Metazoa</taxon>
        <taxon>Ecdysozoa</taxon>
        <taxon>Arthropoda</taxon>
        <taxon>Hexapoda</taxon>
        <taxon>Collembola</taxon>
        <taxon>Entomobryomorpha</taxon>
        <taxon>Isotomoidea</taxon>
        <taxon>Isotomidae</taxon>
        <taxon>Proisotominae</taxon>
        <taxon>Folsomia</taxon>
    </lineage>
</organism>
<feature type="transmembrane region" description="Helical" evidence="1">
    <location>
        <begin position="118"/>
        <end position="139"/>
    </location>
</feature>
<accession>A0A226E7W7</accession>
<protein>
    <submittedName>
        <fullName evidence="2">Uncharacterized protein</fullName>
    </submittedName>
</protein>
<comment type="caution">
    <text evidence="2">The sequence shown here is derived from an EMBL/GenBank/DDBJ whole genome shotgun (WGS) entry which is preliminary data.</text>
</comment>
<evidence type="ECO:0000313" key="3">
    <source>
        <dbReference type="Proteomes" id="UP000198287"/>
    </source>
</evidence>
<keyword evidence="1" id="KW-1133">Transmembrane helix</keyword>
<evidence type="ECO:0000256" key="1">
    <source>
        <dbReference type="SAM" id="Phobius"/>
    </source>
</evidence>
<gene>
    <name evidence="2" type="ORF">Fcan01_11185</name>
</gene>
<keyword evidence="1" id="KW-0472">Membrane</keyword>
<proteinExistence type="predicted"/>
<sequence>MHFSESPTGNREISQIYKMVMSNSTEPEFQRGDRFYCDFIALGDVRHESFQYDVRLMGEMVTIHRRLMASGLVKYWDEMFRNWRLLKNMHRALDKQKLDVLETSADQRLRKLLIQMDTLEMILYMWIVCVGLGLVGFLLCEVKLQGVFEEITNLNEITTCAYHSAYTEVTDLVIASCITRRATKPQPRKWEVAPTNRGSPTIGNFAEVYFNI</sequence>